<comment type="caution">
    <text evidence="1">The sequence shown here is derived from an EMBL/GenBank/DDBJ whole genome shotgun (WGS) entry which is preliminary data.</text>
</comment>
<sequence>MLNPLIPHEEAIPDRSPLQDIINKSFQCSKPVIETKGHAHIKQFNKPFSVTPHLDPKVNIARELEKKIILENKVKTPMAKTKIEELRRKNIMIGSRFYKRLEEKFIEIFLEKMKKEPRDLKKLSMLNSDDYTKRKRDHIQNNKEAWAKDTIKVLKNTEFSENNENEFLTETKHNAFVEYINQEKNISQLIFRAEQIELATRKL</sequence>
<reference evidence="1 2" key="1">
    <citation type="submission" date="2016-11" db="EMBL/GenBank/DDBJ databases">
        <title>The macronuclear genome of Stentor coeruleus: a giant cell with tiny introns.</title>
        <authorList>
            <person name="Slabodnick M."/>
            <person name="Ruby J.G."/>
            <person name="Reiff S.B."/>
            <person name="Swart E.C."/>
            <person name="Gosai S."/>
            <person name="Prabakaran S."/>
            <person name="Witkowska E."/>
            <person name="Larue G.E."/>
            <person name="Fisher S."/>
            <person name="Freeman R.M."/>
            <person name="Gunawardena J."/>
            <person name="Chu W."/>
            <person name="Stover N.A."/>
            <person name="Gregory B.D."/>
            <person name="Nowacki M."/>
            <person name="Derisi J."/>
            <person name="Roy S.W."/>
            <person name="Marshall W.F."/>
            <person name="Sood P."/>
        </authorList>
    </citation>
    <scope>NUCLEOTIDE SEQUENCE [LARGE SCALE GENOMIC DNA]</scope>
    <source>
        <strain evidence="1">WM001</strain>
    </source>
</reference>
<evidence type="ECO:0000313" key="1">
    <source>
        <dbReference type="EMBL" id="OMJ65265.1"/>
    </source>
</evidence>
<dbReference type="EMBL" id="MPUH01002283">
    <property type="protein sequence ID" value="OMJ65265.1"/>
    <property type="molecule type" value="Genomic_DNA"/>
</dbReference>
<organism evidence="1 2">
    <name type="scientific">Stentor coeruleus</name>
    <dbReference type="NCBI Taxonomy" id="5963"/>
    <lineage>
        <taxon>Eukaryota</taxon>
        <taxon>Sar</taxon>
        <taxon>Alveolata</taxon>
        <taxon>Ciliophora</taxon>
        <taxon>Postciliodesmatophora</taxon>
        <taxon>Heterotrichea</taxon>
        <taxon>Heterotrichida</taxon>
        <taxon>Stentoridae</taxon>
        <taxon>Stentor</taxon>
    </lineage>
</organism>
<name>A0A1R2ALG0_9CILI</name>
<gene>
    <name evidence="1" type="ORF">SteCoe_38663</name>
</gene>
<dbReference type="AlphaFoldDB" id="A0A1R2ALG0"/>
<proteinExistence type="predicted"/>
<dbReference type="Proteomes" id="UP000187209">
    <property type="component" value="Unassembled WGS sequence"/>
</dbReference>
<evidence type="ECO:0000313" key="2">
    <source>
        <dbReference type="Proteomes" id="UP000187209"/>
    </source>
</evidence>
<keyword evidence="2" id="KW-1185">Reference proteome</keyword>
<accession>A0A1R2ALG0</accession>
<protein>
    <submittedName>
        <fullName evidence="1">Uncharacterized protein</fullName>
    </submittedName>
</protein>